<name>A0ABX1E0W8_9PROT</name>
<dbReference type="EMBL" id="JAAVNE010000009">
    <property type="protein sequence ID" value="NKC30738.1"/>
    <property type="molecule type" value="Genomic_DNA"/>
</dbReference>
<evidence type="ECO:0000313" key="4">
    <source>
        <dbReference type="EMBL" id="NKC30738.1"/>
    </source>
</evidence>
<dbReference type="PANTHER" id="PTHR30035">
    <property type="entry name" value="LIPOPROTEIN VACJ-RELATED"/>
    <property type="match status" value="1"/>
</dbReference>
<keyword evidence="5" id="KW-1185">Reference proteome</keyword>
<dbReference type="PANTHER" id="PTHR30035:SF3">
    <property type="entry name" value="INTERMEMBRANE PHOSPHOLIPID TRANSPORT SYSTEM LIPOPROTEIN MLAA"/>
    <property type="match status" value="1"/>
</dbReference>
<gene>
    <name evidence="4" type="ORF">HEQ75_07675</name>
</gene>
<protein>
    <submittedName>
        <fullName evidence="4">VacJ family lipoprotein</fullName>
    </submittedName>
</protein>
<accession>A0ABX1E0W8</accession>
<keyword evidence="2 3" id="KW-0732">Signal</keyword>
<organism evidence="4 5">
    <name type="scientific">Falsiroseomonas selenitidurans</name>
    <dbReference type="NCBI Taxonomy" id="2716335"/>
    <lineage>
        <taxon>Bacteria</taxon>
        <taxon>Pseudomonadati</taxon>
        <taxon>Pseudomonadota</taxon>
        <taxon>Alphaproteobacteria</taxon>
        <taxon>Acetobacterales</taxon>
        <taxon>Roseomonadaceae</taxon>
        <taxon>Falsiroseomonas</taxon>
    </lineage>
</organism>
<dbReference type="InterPro" id="IPR007428">
    <property type="entry name" value="MlaA"/>
</dbReference>
<comment type="similarity">
    <text evidence="1">Belongs to the MlaA family.</text>
</comment>
<keyword evidence="4" id="KW-0449">Lipoprotein</keyword>
<sequence>MRRLLIATLLCLAPPAMAEVTDPFEPFNRRVEVLNQQLRRAVLDPMAAAWRSHVPDPVRQGVANVLANLREPLSAASGLAAGELALARNAAIRFGINSSLGLGGVRDVAAAWGHPRQPSSPGDALCAWGVPAGPYLVLPLLGPSNLRDAGALFAANAGLAHGLGMGVYVPWRSSDLLVSYAEAAPGLARAEAEALDPYAVYRSAYAQRRALTCAVDRRDGHPAEDAE</sequence>
<evidence type="ECO:0000256" key="3">
    <source>
        <dbReference type="SAM" id="SignalP"/>
    </source>
</evidence>
<comment type="caution">
    <text evidence="4">The sequence shown here is derived from an EMBL/GenBank/DDBJ whole genome shotgun (WGS) entry which is preliminary data.</text>
</comment>
<dbReference type="Proteomes" id="UP000787635">
    <property type="component" value="Unassembled WGS sequence"/>
</dbReference>
<feature type="signal peptide" evidence="3">
    <location>
        <begin position="1"/>
        <end position="18"/>
    </location>
</feature>
<evidence type="ECO:0000313" key="5">
    <source>
        <dbReference type="Proteomes" id="UP000787635"/>
    </source>
</evidence>
<feature type="chain" id="PRO_5045696602" evidence="3">
    <location>
        <begin position="19"/>
        <end position="227"/>
    </location>
</feature>
<proteinExistence type="inferred from homology"/>
<dbReference type="PRINTS" id="PR01805">
    <property type="entry name" value="VACJLIPOPROT"/>
</dbReference>
<dbReference type="RefSeq" id="WP_168028929.1">
    <property type="nucleotide sequence ID" value="NZ_JAAVNE010000009.1"/>
</dbReference>
<dbReference type="Pfam" id="PF04333">
    <property type="entry name" value="MlaA"/>
    <property type="match status" value="1"/>
</dbReference>
<reference evidence="4 5" key="1">
    <citation type="submission" date="2020-03" db="EMBL/GenBank/DDBJ databases">
        <title>Roseomonas selenitidurans sp. nov. isolated from urban soil.</title>
        <authorList>
            <person name="Liu H."/>
        </authorList>
    </citation>
    <scope>NUCLEOTIDE SEQUENCE [LARGE SCALE GENOMIC DNA]</scope>
    <source>
        <strain evidence="4 5">BU-1</strain>
    </source>
</reference>
<evidence type="ECO:0000256" key="2">
    <source>
        <dbReference type="ARBA" id="ARBA00022729"/>
    </source>
</evidence>
<evidence type="ECO:0000256" key="1">
    <source>
        <dbReference type="ARBA" id="ARBA00010634"/>
    </source>
</evidence>